<feature type="site" description="Transition state stabilizer" evidence="6">
    <location>
        <position position="261"/>
    </location>
</feature>
<evidence type="ECO:0000256" key="4">
    <source>
        <dbReference type="ARBA" id="ARBA00022777"/>
    </source>
</evidence>
<dbReference type="CDD" id="cd24010">
    <property type="entry name" value="ASKHA_NBD_AcK_PK"/>
    <property type="match status" value="1"/>
</dbReference>
<keyword evidence="6" id="KW-0963">Cytoplasm</keyword>
<dbReference type="HAMAP" id="MF_00020">
    <property type="entry name" value="Acetate_kinase"/>
    <property type="match status" value="1"/>
</dbReference>
<dbReference type="InterPro" id="IPR023865">
    <property type="entry name" value="Aliphatic_acid_kinase_CS"/>
</dbReference>
<keyword evidence="5 6" id="KW-0067">ATP-binding</keyword>
<keyword evidence="3 6" id="KW-0547">Nucleotide-binding</keyword>
<comment type="subcellular location">
    <subcellularLocation>
        <location evidence="6">Cytoplasm</location>
    </subcellularLocation>
</comment>
<feature type="binding site" evidence="6">
    <location>
        <position position="26"/>
    </location>
    <ligand>
        <name>Mg(2+)</name>
        <dbReference type="ChEBI" id="CHEBI:18420"/>
    </ligand>
</feature>
<evidence type="ECO:0000313" key="8">
    <source>
        <dbReference type="EMBL" id="AEK30426.1"/>
    </source>
</evidence>
<evidence type="ECO:0000256" key="1">
    <source>
        <dbReference type="ARBA" id="ARBA00008748"/>
    </source>
</evidence>
<gene>
    <name evidence="6" type="primary">ackA</name>
    <name evidence="8" type="ORF">BALAC2494_00513</name>
</gene>
<dbReference type="Gene3D" id="3.30.420.40">
    <property type="match status" value="2"/>
</dbReference>
<protein>
    <recommendedName>
        <fullName evidence="6">Acetate kinase</fullName>
        <ecNumber evidence="6">2.7.2.1</ecNumber>
    </recommendedName>
    <alternativeName>
        <fullName evidence="6">Acetokinase</fullName>
    </alternativeName>
</protein>
<dbReference type="Pfam" id="PF00871">
    <property type="entry name" value="Acetate_kinase"/>
    <property type="match status" value="1"/>
</dbReference>
<reference evidence="8 9" key="1">
    <citation type="journal article" date="2011" name="J. Bacteriol.">
        <title>Genome Sequence of the Probiotic Strain Bifidobacterium animalis subsp. lactis CNCM I-2494.</title>
        <authorList>
            <person name="Chervaux C."/>
            <person name="Grimaldi C."/>
            <person name="Bolotin A."/>
            <person name="Quinquis B."/>
            <person name="Legrain-Raspaud S."/>
            <person name="van Hylckama Vlieg J.E."/>
            <person name="Denariaz G."/>
            <person name="Smokvina T."/>
        </authorList>
    </citation>
    <scope>NUCLEOTIDE SEQUENCE [LARGE SCALE GENOMIC DNA]</scope>
    <source>
        <strain evidence="8 9">CNCM I-2494</strain>
    </source>
</reference>
<dbReference type="NCBIfam" id="TIGR00016">
    <property type="entry name" value="ackA"/>
    <property type="match status" value="1"/>
</dbReference>
<comment type="subunit">
    <text evidence="6">Homodimer.</text>
</comment>
<feature type="binding site" evidence="6">
    <location>
        <begin position="228"/>
        <end position="232"/>
    </location>
    <ligand>
        <name>ATP</name>
        <dbReference type="ChEBI" id="CHEBI:30616"/>
    </ligand>
</feature>
<evidence type="ECO:0000256" key="2">
    <source>
        <dbReference type="ARBA" id="ARBA00022679"/>
    </source>
</evidence>
<comment type="function">
    <text evidence="6">Catalyzes the formation of acetyl phosphate from acetate and ATP. Can also catalyze the reverse reaction.</text>
</comment>
<feature type="site" description="Transition state stabilizer" evidence="6">
    <location>
        <position position="197"/>
    </location>
</feature>
<evidence type="ECO:0000256" key="5">
    <source>
        <dbReference type="ARBA" id="ARBA00022840"/>
    </source>
</evidence>
<organism evidence="8 9">
    <name type="scientific">Bifidobacterium animalis subsp. lactis CNCM I-2494</name>
    <dbReference type="NCBI Taxonomy" id="1042403"/>
    <lineage>
        <taxon>Bacteria</taxon>
        <taxon>Bacillati</taxon>
        <taxon>Actinomycetota</taxon>
        <taxon>Actinomycetes</taxon>
        <taxon>Bifidobacteriales</taxon>
        <taxon>Bifidobacteriaceae</taxon>
        <taxon>Bifidobacterium</taxon>
    </lineage>
</organism>
<proteinExistence type="inferred from homology"/>
<dbReference type="InterPro" id="IPR000890">
    <property type="entry name" value="Aliphatic_acid_kin_short-chain"/>
</dbReference>
<keyword evidence="2 6" id="KW-0808">Transferase</keyword>
<feature type="binding site" evidence="6">
    <location>
        <begin position="350"/>
        <end position="354"/>
    </location>
    <ligand>
        <name>ATP</name>
        <dbReference type="ChEBI" id="CHEBI:30616"/>
    </ligand>
</feature>
<dbReference type="SUPFAM" id="SSF53067">
    <property type="entry name" value="Actin-like ATPase domain"/>
    <property type="match status" value="2"/>
</dbReference>
<dbReference type="EC" id="2.7.2.1" evidence="6"/>
<feature type="active site" description="Proton donor/acceptor" evidence="6">
    <location>
        <position position="165"/>
    </location>
</feature>
<evidence type="ECO:0000256" key="3">
    <source>
        <dbReference type="ARBA" id="ARBA00022741"/>
    </source>
</evidence>
<dbReference type="PRINTS" id="PR00471">
    <property type="entry name" value="ACETATEKNASE"/>
</dbReference>
<dbReference type="Proteomes" id="UP000008394">
    <property type="component" value="Chromosome"/>
</dbReference>
<dbReference type="AlphaFoldDB" id="A0A806FP77"/>
<dbReference type="InterPro" id="IPR043129">
    <property type="entry name" value="ATPase_NBD"/>
</dbReference>
<dbReference type="GO" id="GO:0006085">
    <property type="term" value="P:acetyl-CoA biosynthetic process"/>
    <property type="evidence" value="ECO:0007669"/>
    <property type="project" value="UniProtKB-UniRule"/>
</dbReference>
<comment type="similarity">
    <text evidence="1 6 7">Belongs to the acetokinase family.</text>
</comment>
<sequence>MLESRIAAEQSPMEDATMAKTVLVINSGSSSIKYQLVDLESGEGIASGIVEKIGEPIDGHYKYEYNGEKHELDEKVENHEQGLKRVLGFFEEYGPSLEETGIIAVGHRVVQGGDTFPNPALVTPDTTAKVEELAVLAPLHNGPEAKGARVMRELLPEIPQVYVFDSSFFQQLPKASSTYALNKEVADKYKIKRYGAHGTSHWFVSSQIPEFLGIDAEAAKGLKQIVLHIGNGASASAELGGRPIETSMGLTPLEGLVMGSRTGDIDPAAVFHLMRNADMNVDELDDLFNKKSGMMGMTGFGDMREVHRLVAEGDENAKLALDIYVHRIVSYIGAYTAQLGGLDVLTFTAGVGENDEIVRRMVCEKLAPFGVKLDNDKNDTRSKEPRIISTPDSTVTVVVYPTNEELAIAQRANEIVTAGEDTYGNKI</sequence>
<evidence type="ECO:0000256" key="6">
    <source>
        <dbReference type="HAMAP-Rule" id="MF_00020"/>
    </source>
</evidence>
<dbReference type="GO" id="GO:0005737">
    <property type="term" value="C:cytoplasm"/>
    <property type="evidence" value="ECO:0007669"/>
    <property type="project" value="UniProtKB-SubCell"/>
</dbReference>
<comment type="pathway">
    <text evidence="6">Metabolic intermediate biosynthesis; acetyl-CoA biosynthesis; acetyl-CoA from acetate: step 1/2.</text>
</comment>
<dbReference type="GO" id="GO:0008776">
    <property type="term" value="F:acetate kinase activity"/>
    <property type="evidence" value="ECO:0007669"/>
    <property type="project" value="UniProtKB-UniRule"/>
</dbReference>
<feature type="binding site" evidence="6">
    <location>
        <position position="404"/>
    </location>
    <ligand>
        <name>Mg(2+)</name>
        <dbReference type="ChEBI" id="CHEBI:18420"/>
    </ligand>
</feature>
<comment type="cofactor">
    <cofactor evidence="6">
        <name>Mg(2+)</name>
        <dbReference type="ChEBI" id="CHEBI:18420"/>
    </cofactor>
    <cofactor evidence="6">
        <name>Mn(2+)</name>
        <dbReference type="ChEBI" id="CHEBI:29035"/>
    </cofactor>
    <text evidence="6">Mg(2+). Can also accept Mn(2+).</text>
</comment>
<dbReference type="PROSITE" id="PS01075">
    <property type="entry name" value="ACETATE_KINASE_1"/>
    <property type="match status" value="1"/>
</dbReference>
<keyword evidence="4 6" id="KW-0418">Kinase</keyword>
<dbReference type="KEGG" id="bnm:BALAC2494_00513"/>
<dbReference type="UniPathway" id="UPA00340">
    <property type="reaction ID" value="UER00458"/>
</dbReference>
<name>A0A806FP77_BIFAN</name>
<dbReference type="GO" id="GO:0006083">
    <property type="term" value="P:acetate metabolic process"/>
    <property type="evidence" value="ECO:0007669"/>
    <property type="project" value="TreeGrafter"/>
</dbReference>
<dbReference type="GO" id="GO:0005524">
    <property type="term" value="F:ATP binding"/>
    <property type="evidence" value="ECO:0007669"/>
    <property type="project" value="UniProtKB-KW"/>
</dbReference>
<evidence type="ECO:0000313" key="9">
    <source>
        <dbReference type="Proteomes" id="UP000008394"/>
    </source>
</evidence>
<dbReference type="PROSITE" id="PS01076">
    <property type="entry name" value="ACETATE_KINASE_2"/>
    <property type="match status" value="1"/>
</dbReference>
<feature type="binding site" evidence="6">
    <location>
        <position position="108"/>
    </location>
    <ligand>
        <name>substrate</name>
    </ligand>
</feature>
<dbReference type="PIRSF" id="PIRSF000722">
    <property type="entry name" value="Acetate_prop_kin"/>
    <property type="match status" value="1"/>
</dbReference>
<dbReference type="PANTHER" id="PTHR21060">
    <property type="entry name" value="ACETATE KINASE"/>
    <property type="match status" value="1"/>
</dbReference>
<accession>A0A806FP77</accession>
<dbReference type="PANTHER" id="PTHR21060:SF15">
    <property type="entry name" value="ACETATE KINASE-RELATED"/>
    <property type="match status" value="1"/>
</dbReference>
<evidence type="ECO:0000256" key="7">
    <source>
        <dbReference type="RuleBase" id="RU003835"/>
    </source>
</evidence>
<dbReference type="InterPro" id="IPR004372">
    <property type="entry name" value="Ac/propionate_kinase"/>
</dbReference>
<dbReference type="GO" id="GO:0000287">
    <property type="term" value="F:magnesium ion binding"/>
    <property type="evidence" value="ECO:0007669"/>
    <property type="project" value="UniProtKB-UniRule"/>
</dbReference>
<dbReference type="EMBL" id="CP002915">
    <property type="protein sequence ID" value="AEK30426.1"/>
    <property type="molecule type" value="Genomic_DNA"/>
</dbReference>
<dbReference type="SMR" id="A0A806FP77"/>
<feature type="binding site" evidence="6">
    <location>
        <begin position="302"/>
        <end position="304"/>
    </location>
    <ligand>
        <name>ATP</name>
        <dbReference type="ChEBI" id="CHEBI:30616"/>
    </ligand>
</feature>
<comment type="catalytic activity">
    <reaction evidence="6">
        <text>acetate + ATP = acetyl phosphate + ADP</text>
        <dbReference type="Rhea" id="RHEA:11352"/>
        <dbReference type="ChEBI" id="CHEBI:22191"/>
        <dbReference type="ChEBI" id="CHEBI:30089"/>
        <dbReference type="ChEBI" id="CHEBI:30616"/>
        <dbReference type="ChEBI" id="CHEBI:456216"/>
        <dbReference type="EC" id="2.7.2.1"/>
    </reaction>
</comment>
<keyword evidence="6" id="KW-0479">Metal-binding</keyword>
<keyword evidence="6" id="KW-0460">Magnesium</keyword>
<feature type="binding site" evidence="6">
    <location>
        <position position="33"/>
    </location>
    <ligand>
        <name>ATP</name>
        <dbReference type="ChEBI" id="CHEBI:30616"/>
    </ligand>
</feature>